<gene>
    <name evidence="2" type="ORF">LDC_0673</name>
</gene>
<proteinExistence type="predicted"/>
<dbReference type="Gene3D" id="3.40.50.620">
    <property type="entry name" value="HUPs"/>
    <property type="match status" value="1"/>
</dbReference>
<organism evidence="2">
    <name type="scientific">sediment metagenome</name>
    <dbReference type="NCBI Taxonomy" id="749907"/>
    <lineage>
        <taxon>unclassified sequences</taxon>
        <taxon>metagenomes</taxon>
        <taxon>ecological metagenomes</taxon>
    </lineage>
</organism>
<sequence>MAAALIHRAIGGQLVCVFVDNGLLRLNEAEQVMQTFA</sequence>
<comment type="caution">
    <text evidence="2">The sequence shown here is derived from an EMBL/GenBank/DDBJ whole genome shotgun (WGS) entry which is preliminary data.</text>
</comment>
<reference evidence="2" key="2">
    <citation type="journal article" date="2011" name="Microb. Ecol.">
        <title>Taxonomic and Functional Metagenomic Profiling of the Microbial Community in the Anoxic Sediment of a Sub-saline Shallow Lake (Laguna de Carrizo, Central Spain).</title>
        <authorList>
            <person name="Ferrer M."/>
            <person name="Guazzaroni M.E."/>
            <person name="Richter M."/>
            <person name="Garcia-Salamanca A."/>
            <person name="Yarza P."/>
            <person name="Suarez-Suarez A."/>
            <person name="Solano J."/>
            <person name="Alcaide M."/>
            <person name="van Dillewijn P."/>
            <person name="Molina-Henares M.A."/>
            <person name="Lopez-Cortes N."/>
            <person name="Al-Ramahi Y."/>
            <person name="Guerrero C."/>
            <person name="Acosta A."/>
            <person name="de Eugenio L.I."/>
            <person name="Martinez V."/>
            <person name="Marques S."/>
            <person name="Rojo F."/>
            <person name="Santero E."/>
            <person name="Genilloud O."/>
            <person name="Perez-Perez J."/>
            <person name="Rossello-Mora R."/>
            <person name="Ramos J.L."/>
        </authorList>
    </citation>
    <scope>NUCLEOTIDE SEQUENCE</scope>
</reference>
<reference evidence="2" key="1">
    <citation type="submission" date="2010-07" db="EMBL/GenBank/DDBJ databases">
        <authorList>
            <consortium name="CONSOLIDER consortium CSD2007-00005"/>
            <person name="Guazzaroni M.-E."/>
            <person name="Richter M."/>
            <person name="Garcia-Salamanca A."/>
            <person name="Yarza P."/>
            <person name="Ferrer M."/>
        </authorList>
    </citation>
    <scope>NUCLEOTIDE SEQUENCE</scope>
</reference>
<dbReference type="SUPFAM" id="SSF52402">
    <property type="entry name" value="Adenine nucleotide alpha hydrolases-like"/>
    <property type="match status" value="1"/>
</dbReference>
<dbReference type="GO" id="GO:0003921">
    <property type="term" value="F:GMP synthase activity"/>
    <property type="evidence" value="ECO:0007669"/>
    <property type="project" value="InterPro"/>
</dbReference>
<evidence type="ECO:0000313" key="2">
    <source>
        <dbReference type="EMBL" id="EFK97289.1"/>
    </source>
</evidence>
<feature type="domain" description="GMPS ATP-PPase" evidence="1">
    <location>
        <begin position="1"/>
        <end position="37"/>
    </location>
</feature>
<dbReference type="GO" id="GO:0005524">
    <property type="term" value="F:ATP binding"/>
    <property type="evidence" value="ECO:0007669"/>
    <property type="project" value="InterPro"/>
</dbReference>
<protein>
    <recommendedName>
        <fullName evidence="1">GMPS ATP-PPase domain-containing protein</fullName>
    </recommendedName>
</protein>
<dbReference type="InterPro" id="IPR014729">
    <property type="entry name" value="Rossmann-like_a/b/a_fold"/>
</dbReference>
<dbReference type="InterPro" id="IPR025777">
    <property type="entry name" value="GMPS_ATP_PPase_dom"/>
</dbReference>
<dbReference type="PROSITE" id="PS51553">
    <property type="entry name" value="GMPS_ATP_PPASE"/>
    <property type="match status" value="1"/>
</dbReference>
<evidence type="ECO:0000259" key="1">
    <source>
        <dbReference type="PROSITE" id="PS51553"/>
    </source>
</evidence>
<dbReference type="AlphaFoldDB" id="D9PGM6"/>
<name>D9PGM6_9ZZZZ</name>
<dbReference type="EMBL" id="ADZX01000273">
    <property type="protein sequence ID" value="EFK97289.1"/>
    <property type="molecule type" value="Genomic_DNA"/>
</dbReference>
<accession>D9PGM6</accession>
<feature type="non-terminal residue" evidence="2">
    <location>
        <position position="37"/>
    </location>
</feature>